<evidence type="ECO:0000313" key="5">
    <source>
        <dbReference type="Proteomes" id="UP000054567"/>
    </source>
</evidence>
<feature type="region of interest" description="Disordered" evidence="1">
    <location>
        <begin position="250"/>
        <end position="272"/>
    </location>
</feature>
<evidence type="ECO:0000256" key="3">
    <source>
        <dbReference type="SAM" id="SignalP"/>
    </source>
</evidence>
<protein>
    <recommendedName>
        <fullName evidence="6">Mid2 domain-containing protein</fullName>
    </recommendedName>
</protein>
<feature type="compositionally biased region" description="Basic and acidic residues" evidence="1">
    <location>
        <begin position="262"/>
        <end position="272"/>
    </location>
</feature>
<accession>A0A0J6EWR5</accession>
<reference evidence="5" key="3">
    <citation type="journal article" date="2010" name="Genome Res.">
        <title>Population genomic sequencing of Coccidioides fungi reveals recent hybridization and transposon control.</title>
        <authorList>
            <person name="Neafsey D.E."/>
            <person name="Barker B.M."/>
            <person name="Sharpton T.J."/>
            <person name="Stajich J.E."/>
            <person name="Park D.J."/>
            <person name="Whiston E."/>
            <person name="Hung C.-Y."/>
            <person name="McMahan C."/>
            <person name="White J."/>
            <person name="Sykes S."/>
            <person name="Heiman D."/>
            <person name="Young S."/>
            <person name="Zeng Q."/>
            <person name="Abouelleil A."/>
            <person name="Aftuck L."/>
            <person name="Bessette D."/>
            <person name="Brown A."/>
            <person name="FitzGerald M."/>
            <person name="Lui A."/>
            <person name="Macdonald J.P."/>
            <person name="Priest M."/>
            <person name="Orbach M.J."/>
            <person name="Galgiani J.N."/>
            <person name="Kirkland T.N."/>
            <person name="Cole G.T."/>
            <person name="Birren B.W."/>
            <person name="Henn M.R."/>
            <person name="Taylor J.W."/>
            <person name="Rounsley S.D."/>
        </authorList>
    </citation>
    <scope>NUCLEOTIDE SEQUENCE [LARGE SCALE GENOMIC DNA]</scope>
    <source>
        <strain evidence="5">RMSCC 3488</strain>
    </source>
</reference>
<dbReference type="Proteomes" id="UP000054567">
    <property type="component" value="Unassembled WGS sequence"/>
</dbReference>
<evidence type="ECO:0008006" key="6">
    <source>
        <dbReference type="Google" id="ProtNLM"/>
    </source>
</evidence>
<feature type="chain" id="PRO_5005270608" description="Mid2 domain-containing protein" evidence="3">
    <location>
        <begin position="23"/>
        <end position="272"/>
    </location>
</feature>
<gene>
    <name evidence="4" type="ORF">CPAG_01353</name>
</gene>
<evidence type="ECO:0000313" key="4">
    <source>
        <dbReference type="EMBL" id="KMM65001.1"/>
    </source>
</evidence>
<dbReference type="AlphaFoldDB" id="A0A0J6EWR5"/>
<keyword evidence="2" id="KW-1133">Transmembrane helix</keyword>
<dbReference type="EMBL" id="DS268109">
    <property type="protein sequence ID" value="KMM65001.1"/>
    <property type="molecule type" value="Genomic_DNA"/>
</dbReference>
<keyword evidence="3" id="KW-0732">Signal</keyword>
<dbReference type="OrthoDB" id="5215637at2759"/>
<dbReference type="VEuPathDB" id="FungiDB:CPAG_01353"/>
<reference evidence="5" key="2">
    <citation type="journal article" date="2009" name="Genome Res.">
        <title>Comparative genomic analyses of the human fungal pathogens Coccidioides and their relatives.</title>
        <authorList>
            <person name="Sharpton T.J."/>
            <person name="Stajich J.E."/>
            <person name="Rounsley S.D."/>
            <person name="Gardner M.J."/>
            <person name="Wortman J.R."/>
            <person name="Jordar V.S."/>
            <person name="Maiti R."/>
            <person name="Kodira C.D."/>
            <person name="Neafsey D.E."/>
            <person name="Zeng Q."/>
            <person name="Hung C.-Y."/>
            <person name="McMahan C."/>
            <person name="Muszewska A."/>
            <person name="Grynberg M."/>
            <person name="Mandel M.A."/>
            <person name="Kellner E.M."/>
            <person name="Barker B.M."/>
            <person name="Galgiani J.N."/>
            <person name="Orbach M.J."/>
            <person name="Kirkland T.N."/>
            <person name="Cole G.T."/>
            <person name="Henn M.R."/>
            <person name="Birren B.W."/>
            <person name="Taylor J.W."/>
        </authorList>
    </citation>
    <scope>NUCLEOTIDE SEQUENCE [LARGE SCALE GENOMIC DNA]</scope>
    <source>
        <strain evidence="5">RMSCC 3488</strain>
    </source>
</reference>
<keyword evidence="2" id="KW-0812">Transmembrane</keyword>
<evidence type="ECO:0000256" key="1">
    <source>
        <dbReference type="SAM" id="MobiDB-lite"/>
    </source>
</evidence>
<reference evidence="4 5" key="1">
    <citation type="submission" date="2007-06" db="EMBL/GenBank/DDBJ databases">
        <title>The Genome Sequence of Coccidioides posadasii RMSCC_3488.</title>
        <authorList>
            <consortium name="Coccidioides Genome Resources Consortium"/>
            <consortium name="The Broad Institute Genome Sequencing Platform"/>
            <person name="Henn M.R."/>
            <person name="Sykes S."/>
            <person name="Young S."/>
            <person name="Jaffe D."/>
            <person name="Berlin A."/>
            <person name="Alvarez P."/>
            <person name="Butler J."/>
            <person name="Gnerre S."/>
            <person name="Grabherr M."/>
            <person name="Mauceli E."/>
            <person name="Brockman W."/>
            <person name="Kodira C."/>
            <person name="Alvarado L."/>
            <person name="Zeng Q."/>
            <person name="Crawford M."/>
            <person name="Antoine C."/>
            <person name="Devon K."/>
            <person name="Galgiani J."/>
            <person name="Orsborn K."/>
            <person name="Lewis M.L."/>
            <person name="Nusbaum C."/>
            <person name="Galagan J."/>
            <person name="Birren B."/>
        </authorList>
    </citation>
    <scope>NUCLEOTIDE SEQUENCE [LARGE SCALE GENOMIC DNA]</scope>
    <source>
        <strain evidence="4 5">RMSCC 3488</strain>
    </source>
</reference>
<name>A0A0J6EWR5_COCPO</name>
<evidence type="ECO:0000256" key="2">
    <source>
        <dbReference type="SAM" id="Phobius"/>
    </source>
</evidence>
<proteinExistence type="predicted"/>
<keyword evidence="2" id="KW-0472">Membrane</keyword>
<feature type="region of interest" description="Disordered" evidence="1">
    <location>
        <begin position="145"/>
        <end position="192"/>
    </location>
</feature>
<feature type="signal peptide" evidence="3">
    <location>
        <begin position="1"/>
        <end position="22"/>
    </location>
</feature>
<sequence length="272" mass="28303">MSLHRFAIALLVVAHWAHPVSSQLCYTPDGTLSNDRPCSADGGESACCQPGFLCTSNKLCQPAHWHRGVGGNTLKFIRGTCTDKTWKSPECQGHCVKENPGGGEYVMRCGETSSRYCCSAEDCCQRQESQKIDLGEPNIIATAGVFPSTSTTSATTSTPSPSSAQDSTPSSPQGGAPSASGDSDPEPKNGSSSALRIGVGVGVAAGAVAVLSALGLWWCIVKNRRRGRAVHAGHSYNAVSGTKPEYRGFGELDGSKGAAELSNKERAELPGG</sequence>
<feature type="transmembrane region" description="Helical" evidence="2">
    <location>
        <begin position="197"/>
        <end position="220"/>
    </location>
</feature>
<feature type="compositionally biased region" description="Low complexity" evidence="1">
    <location>
        <begin position="147"/>
        <end position="182"/>
    </location>
</feature>
<organism evidence="4 5">
    <name type="scientific">Coccidioides posadasii RMSCC 3488</name>
    <dbReference type="NCBI Taxonomy" id="454284"/>
    <lineage>
        <taxon>Eukaryota</taxon>
        <taxon>Fungi</taxon>
        <taxon>Dikarya</taxon>
        <taxon>Ascomycota</taxon>
        <taxon>Pezizomycotina</taxon>
        <taxon>Eurotiomycetes</taxon>
        <taxon>Eurotiomycetidae</taxon>
        <taxon>Onygenales</taxon>
        <taxon>Onygenaceae</taxon>
        <taxon>Coccidioides</taxon>
    </lineage>
</organism>